<sequence length="590" mass="63162">MQPMYASGCHPEAPLRRESPSSRPLNLYGAEREHRERWCPMRDTCPELCEEREAGGDGAQSREAGGELCPSLLPCQPIAMHGAQDPGRVLRTARSPDAPSSRDASARRGNAPCAIRRAASPRAPDGPQFQTACKALPIAAGCPAALPGSTPCTASSDRRLLVRAPRHLLASSHPRQSSILAREAWERDQGNGESIVRQARSASAGSTRPFSKLTEVAGVHFRVWISSLAYCLSVPAPACSDGAAASSAQFSAQHPSNILGDQPPVHTPGSEKPPRGGPAAPDSSTCIAHTNVFLPPAARSTSPSRSTRWAATPSPRREEDSAPCAQTLHGSLCNGRRSGSRAGARSRRSSLRHPGQLSLVVAAAAAVALTAAGIDARRHRGSLAHAASFPSDLCVLYIPSSFTCGVEVEILCTFAVAVGAAKPLQPRSHLSSCICRAAFYFFPPRGRCTSRRRCRLVSSSGAEHISAAGLFSPAAGKVCVAVPFFFRLRRTCHPFRLALALIRVQAPHTVSAPALPRFFFCLRRAINPHLRRRFRKFSSACGVPSFSTLDFFSRLRPRSMAAFSTFFCLRRAHLGKRVKTGAVSQPAARM</sequence>
<reference evidence="3" key="1">
    <citation type="journal article" date="2012" name="Science">
        <title>The Paleozoic origin of enzymatic lignin decomposition reconstructed from 31 fungal genomes.</title>
        <authorList>
            <person name="Floudas D."/>
            <person name="Binder M."/>
            <person name="Riley R."/>
            <person name="Barry K."/>
            <person name="Blanchette R.A."/>
            <person name="Henrissat B."/>
            <person name="Martinez A.T."/>
            <person name="Otillar R."/>
            <person name="Spatafora J.W."/>
            <person name="Yadav J.S."/>
            <person name="Aerts A."/>
            <person name="Benoit I."/>
            <person name="Boyd A."/>
            <person name="Carlson A."/>
            <person name="Copeland A."/>
            <person name="Coutinho P.M."/>
            <person name="de Vries R.P."/>
            <person name="Ferreira P."/>
            <person name="Findley K."/>
            <person name="Foster B."/>
            <person name="Gaskell J."/>
            <person name="Glotzer D."/>
            <person name="Gorecki P."/>
            <person name="Heitman J."/>
            <person name="Hesse C."/>
            <person name="Hori C."/>
            <person name="Igarashi K."/>
            <person name="Jurgens J.A."/>
            <person name="Kallen N."/>
            <person name="Kersten P."/>
            <person name="Kohler A."/>
            <person name="Kuees U."/>
            <person name="Kumar T.K.A."/>
            <person name="Kuo A."/>
            <person name="LaButti K."/>
            <person name="Larrondo L.F."/>
            <person name="Lindquist E."/>
            <person name="Ling A."/>
            <person name="Lombard V."/>
            <person name="Lucas S."/>
            <person name="Lundell T."/>
            <person name="Martin R."/>
            <person name="McLaughlin D.J."/>
            <person name="Morgenstern I."/>
            <person name="Morin E."/>
            <person name="Murat C."/>
            <person name="Nagy L.G."/>
            <person name="Nolan M."/>
            <person name="Ohm R.A."/>
            <person name="Patyshakuliyeva A."/>
            <person name="Rokas A."/>
            <person name="Ruiz-Duenas F.J."/>
            <person name="Sabat G."/>
            <person name="Salamov A."/>
            <person name="Samejima M."/>
            <person name="Schmutz J."/>
            <person name="Slot J.C."/>
            <person name="St John F."/>
            <person name="Stenlid J."/>
            <person name="Sun H."/>
            <person name="Sun S."/>
            <person name="Syed K."/>
            <person name="Tsang A."/>
            <person name="Wiebenga A."/>
            <person name="Young D."/>
            <person name="Pisabarro A."/>
            <person name="Eastwood D.C."/>
            <person name="Martin F."/>
            <person name="Cullen D."/>
            <person name="Grigoriev I.V."/>
            <person name="Hibbett D.S."/>
        </authorList>
    </citation>
    <scope>NUCLEOTIDE SEQUENCE [LARGE SCALE GENOMIC DNA]</scope>
    <source>
        <strain evidence="3">TFB10046</strain>
    </source>
</reference>
<proteinExistence type="predicted"/>
<gene>
    <name evidence="2" type="ORF">AURDEDRAFT_177720</name>
</gene>
<dbReference type="AlphaFoldDB" id="J0D3D8"/>
<organism evidence="2 3">
    <name type="scientific">Auricularia subglabra (strain TFB-10046 / SS5)</name>
    <name type="common">White-rot fungus</name>
    <name type="synonym">Auricularia delicata (strain TFB10046)</name>
    <dbReference type="NCBI Taxonomy" id="717982"/>
    <lineage>
        <taxon>Eukaryota</taxon>
        <taxon>Fungi</taxon>
        <taxon>Dikarya</taxon>
        <taxon>Basidiomycota</taxon>
        <taxon>Agaricomycotina</taxon>
        <taxon>Agaricomycetes</taxon>
        <taxon>Auriculariales</taxon>
        <taxon>Auriculariaceae</taxon>
        <taxon>Auricularia</taxon>
    </lineage>
</organism>
<accession>J0D3D8</accession>
<feature type="region of interest" description="Disordered" evidence="1">
    <location>
        <begin position="180"/>
        <end position="208"/>
    </location>
</feature>
<dbReference type="KEGG" id="adl:AURDEDRAFT_177720"/>
<feature type="region of interest" description="Disordered" evidence="1">
    <location>
        <begin position="89"/>
        <end position="110"/>
    </location>
</feature>
<name>J0D3D8_AURST</name>
<feature type="region of interest" description="Disordered" evidence="1">
    <location>
        <begin position="250"/>
        <end position="351"/>
    </location>
</feature>
<feature type="region of interest" description="Disordered" evidence="1">
    <location>
        <begin position="1"/>
        <end position="33"/>
    </location>
</feature>
<feature type="compositionally biased region" description="Low complexity" evidence="1">
    <location>
        <begin position="93"/>
        <end position="103"/>
    </location>
</feature>
<evidence type="ECO:0000313" key="3">
    <source>
        <dbReference type="Proteomes" id="UP000006514"/>
    </source>
</evidence>
<evidence type="ECO:0000256" key="1">
    <source>
        <dbReference type="SAM" id="MobiDB-lite"/>
    </source>
</evidence>
<evidence type="ECO:0000313" key="2">
    <source>
        <dbReference type="EMBL" id="EJD33197.1"/>
    </source>
</evidence>
<dbReference type="EMBL" id="JH688372">
    <property type="protein sequence ID" value="EJD33197.1"/>
    <property type="molecule type" value="Genomic_DNA"/>
</dbReference>
<protein>
    <submittedName>
        <fullName evidence="2">Uncharacterized protein</fullName>
    </submittedName>
</protein>
<dbReference type="Proteomes" id="UP000006514">
    <property type="component" value="Unassembled WGS sequence"/>
</dbReference>
<feature type="compositionally biased region" description="Low complexity" evidence="1">
    <location>
        <begin position="295"/>
        <end position="312"/>
    </location>
</feature>
<dbReference type="InParanoid" id="J0D3D8"/>
<keyword evidence="3" id="KW-1185">Reference proteome</keyword>